<evidence type="ECO:0000259" key="1">
    <source>
        <dbReference type="Pfam" id="PF00248"/>
    </source>
</evidence>
<dbReference type="SUPFAM" id="SSF51430">
    <property type="entry name" value="NAD(P)-linked oxidoreductase"/>
    <property type="match status" value="1"/>
</dbReference>
<protein>
    <submittedName>
        <fullName evidence="2">General stress protein 69</fullName>
    </submittedName>
</protein>
<feature type="domain" description="NADP-dependent oxidoreductase" evidence="1">
    <location>
        <begin position="15"/>
        <end position="274"/>
    </location>
</feature>
<dbReference type="PATRIC" id="fig|1461583.4.peg.2021"/>
<dbReference type="InterPro" id="IPR023210">
    <property type="entry name" value="NADP_OxRdtase_dom"/>
</dbReference>
<dbReference type="PANTHER" id="PTHR43312">
    <property type="entry name" value="D-THREO-ALDOSE 1-DEHYDROGENASE"/>
    <property type="match status" value="1"/>
</dbReference>
<organism evidence="2">
    <name type="scientific">Metalysinibacillus saudimassiliensis</name>
    <dbReference type="NCBI Taxonomy" id="1461583"/>
    <lineage>
        <taxon>Bacteria</taxon>
        <taxon>Bacillati</taxon>
        <taxon>Bacillota</taxon>
        <taxon>Bacilli</taxon>
        <taxon>Bacillales</taxon>
        <taxon>Caryophanaceae</taxon>
        <taxon>Metalysinibacillus</taxon>
    </lineage>
</organism>
<name>A0A078MH29_9BACL</name>
<dbReference type="InterPro" id="IPR053135">
    <property type="entry name" value="AKR2_Oxidoreductase"/>
</dbReference>
<dbReference type="PRINTS" id="PR00069">
    <property type="entry name" value="ALDKETRDTASE"/>
</dbReference>
<dbReference type="AlphaFoldDB" id="A0A078MH29"/>
<dbReference type="GO" id="GO:0016491">
    <property type="term" value="F:oxidoreductase activity"/>
    <property type="evidence" value="ECO:0007669"/>
    <property type="project" value="InterPro"/>
</dbReference>
<dbReference type="Gene3D" id="3.20.20.100">
    <property type="entry name" value="NADP-dependent oxidoreductase domain"/>
    <property type="match status" value="1"/>
</dbReference>
<dbReference type="CDD" id="cd19086">
    <property type="entry name" value="AKR_AKR11C1"/>
    <property type="match status" value="1"/>
</dbReference>
<dbReference type="Pfam" id="PF00248">
    <property type="entry name" value="Aldo_ket_red"/>
    <property type="match status" value="1"/>
</dbReference>
<dbReference type="InterPro" id="IPR020471">
    <property type="entry name" value="AKR"/>
</dbReference>
<sequence length="296" mass="33066">MQKRTLGTSSLTISEIGLGCMSLPKDYTAAKPIVFEALAQGITYFDTADLYDFGANEEIVGKLVKGERHNLTIATKVGNRFTKGEDGWHWDASPAYIEQAVQDSLRRLGTDYIDLYQLHGGTIDDDFDAIIEVFERLKKAGTIRAYGISSIRPNVIERFLPSATAASIMMQYSLLDRQPEEFFDFIEAQGTSVVTRGTLAKGLLTNEWQQRAQAYGSYTEEEIQLTLQQLKEIYRDIHALALAFNLQHSAIASTVIGASKTAQLTETIQAYERAQHITDLTQANALTQLQRYSAHR</sequence>
<dbReference type="InterPro" id="IPR036812">
    <property type="entry name" value="NAD(P)_OxRdtase_dom_sf"/>
</dbReference>
<dbReference type="PANTHER" id="PTHR43312:SF1">
    <property type="entry name" value="NADP-DEPENDENT OXIDOREDUCTASE DOMAIN-CONTAINING PROTEIN"/>
    <property type="match status" value="1"/>
</dbReference>
<evidence type="ECO:0000313" key="2">
    <source>
        <dbReference type="EMBL" id="CEA04707.1"/>
    </source>
</evidence>
<dbReference type="EMBL" id="LN483076">
    <property type="protein sequence ID" value="CEA04707.1"/>
    <property type="molecule type" value="Genomic_DNA"/>
</dbReference>
<dbReference type="HOGENOM" id="CLU_023205_2_3_9"/>
<gene>
    <name evidence="2" type="primary">yhdN</name>
    <name evidence="2" type="ORF">BN1050_02100</name>
</gene>
<reference evidence="2" key="1">
    <citation type="submission" date="2014-07" db="EMBL/GenBank/DDBJ databases">
        <authorList>
            <person name="Urmite Genomes Urmite Genomes"/>
        </authorList>
    </citation>
    <scope>NUCLEOTIDE SEQUENCE</scope>
    <source>
        <strain evidence="2">13S34_air</strain>
    </source>
</reference>
<accession>A0A078MH29</accession>
<proteinExistence type="predicted"/>